<keyword evidence="6" id="KW-0378">Hydrolase</keyword>
<keyword evidence="12" id="KW-1185">Reference proteome</keyword>
<evidence type="ECO:0000256" key="6">
    <source>
        <dbReference type="ARBA" id="ARBA00022801"/>
    </source>
</evidence>
<comment type="similarity">
    <text evidence="2">Belongs to the EccB family.</text>
</comment>
<keyword evidence="7" id="KW-0067">ATP-binding</keyword>
<dbReference type="AlphaFoldDB" id="A0A5N5UQJ1"/>
<feature type="transmembrane region" description="Helical" evidence="10">
    <location>
        <begin position="36"/>
        <end position="57"/>
    </location>
</feature>
<evidence type="ECO:0000256" key="10">
    <source>
        <dbReference type="SAM" id="Phobius"/>
    </source>
</evidence>
<dbReference type="PANTHER" id="PTHR40765">
    <property type="entry name" value="ESX-2 SECRETION SYSTEM ATPASE ECCB2"/>
    <property type="match status" value="1"/>
</dbReference>
<accession>A0A5N5UQJ1</accession>
<dbReference type="InterPro" id="IPR007795">
    <property type="entry name" value="T7SS_EccB"/>
</dbReference>
<dbReference type="InterPro" id="IPR042485">
    <property type="entry name" value="T7SS_EccB_R3"/>
</dbReference>
<evidence type="ECO:0000256" key="5">
    <source>
        <dbReference type="ARBA" id="ARBA00022741"/>
    </source>
</evidence>
<keyword evidence="8 10" id="KW-1133">Transmembrane helix</keyword>
<keyword evidence="5" id="KW-0547">Nucleotide-binding</keyword>
<dbReference type="GO" id="GO:0005576">
    <property type="term" value="C:extracellular region"/>
    <property type="evidence" value="ECO:0007669"/>
    <property type="project" value="TreeGrafter"/>
</dbReference>
<dbReference type="GO" id="GO:0005524">
    <property type="term" value="F:ATP binding"/>
    <property type="evidence" value="ECO:0007669"/>
    <property type="project" value="UniProtKB-KW"/>
</dbReference>
<dbReference type="NCBIfam" id="TIGR03919">
    <property type="entry name" value="T7SS_EccB"/>
    <property type="match status" value="1"/>
</dbReference>
<dbReference type="RefSeq" id="WP_061481924.1">
    <property type="nucleotide sequence ID" value="NZ_ANBO01000045.1"/>
</dbReference>
<dbReference type="EMBL" id="ANBP01000054">
    <property type="protein sequence ID" value="KAB7751866.1"/>
    <property type="molecule type" value="Genomic_DNA"/>
</dbReference>
<dbReference type="Gene3D" id="2.40.50.910">
    <property type="entry name" value="Type VII secretion system EccB, repeat 3 domain"/>
    <property type="match status" value="1"/>
</dbReference>
<dbReference type="Gene3D" id="3.30.2390.20">
    <property type="entry name" value="Type VII secretion system EccB, repeat 1 domain"/>
    <property type="match status" value="1"/>
</dbReference>
<proteinExistence type="inferred from homology"/>
<comment type="caution">
    <text evidence="11">The sequence shown here is derived from an EMBL/GenBank/DDBJ whole genome shotgun (WGS) entry which is preliminary data.</text>
</comment>
<dbReference type="GO" id="GO:0016787">
    <property type="term" value="F:hydrolase activity"/>
    <property type="evidence" value="ECO:0007669"/>
    <property type="project" value="UniProtKB-KW"/>
</dbReference>
<evidence type="ECO:0000256" key="2">
    <source>
        <dbReference type="ARBA" id="ARBA00008149"/>
    </source>
</evidence>
<protein>
    <submittedName>
        <fullName evidence="11">Type VII secretion protein</fullName>
    </submittedName>
</protein>
<keyword evidence="3" id="KW-1003">Cell membrane</keyword>
<dbReference type="PANTHER" id="PTHR40765:SF2">
    <property type="entry name" value="ESX-2 SECRETION SYSTEM ATPASE ECCB2"/>
    <property type="match status" value="1"/>
</dbReference>
<dbReference type="Proteomes" id="UP000325690">
    <property type="component" value="Unassembled WGS sequence"/>
</dbReference>
<dbReference type="GO" id="GO:0005886">
    <property type="term" value="C:plasma membrane"/>
    <property type="evidence" value="ECO:0007669"/>
    <property type="project" value="UniProtKB-SubCell"/>
</dbReference>
<dbReference type="Pfam" id="PF05108">
    <property type="entry name" value="T7SS_ESX1_EccB"/>
    <property type="match status" value="1"/>
</dbReference>
<dbReference type="GeneID" id="74301775"/>
<gene>
    <name evidence="11" type="ORF">MPHL21000_24195</name>
</gene>
<evidence type="ECO:0000256" key="9">
    <source>
        <dbReference type="ARBA" id="ARBA00023136"/>
    </source>
</evidence>
<dbReference type="InterPro" id="IPR044857">
    <property type="entry name" value="T7SS_EccB_R1"/>
</dbReference>
<evidence type="ECO:0000256" key="8">
    <source>
        <dbReference type="ARBA" id="ARBA00022989"/>
    </source>
</evidence>
<evidence type="ECO:0000256" key="4">
    <source>
        <dbReference type="ARBA" id="ARBA00022692"/>
    </source>
</evidence>
<sequence>MQIGEQRFLTRRMAHALVRGDVRMLDDPLRAQSTSLAAGCVLAAIGLAAAAALAYLAPRGALGDDPIVMVRDSGALYVRVDETLHPVPNLTSARLVTGSPQSPRLVNASALASAARGAPVGIPGAPAAIGAPLSANESGWQVCEDDTATTTVIVGAGTGGQPTSALVTADGETYLLYDGRRARVDLRNPAVVRALRLDGVTPRPVSRALLDALPEVAPIAPPAIPGIGGPGPAPLHGLHVGTVIRVARAAGFDHYVVLPGGVQRVGAVAADLIRFTRPGGHREIVTVEPGAVGALPTRDELSVGHFPERAGVGSDPVLCARWSGGGADTAVTAGPALPPGSPPVPLAWADGAGGRVDAVILDAQRSAYLRAAGVTGDGATTGPRYVLTSDGTVFGVRDDEAATRLGLDTDPVPAPWPLLAHLPRGPELSVQAASATPESAPAP</sequence>
<evidence type="ECO:0000256" key="3">
    <source>
        <dbReference type="ARBA" id="ARBA00022475"/>
    </source>
</evidence>
<name>A0A5N5UQJ1_MYCPH</name>
<evidence type="ECO:0000256" key="1">
    <source>
        <dbReference type="ARBA" id="ARBA00004162"/>
    </source>
</evidence>
<organism evidence="11 12">
    <name type="scientific">Mycolicibacterium phlei DSM 43239 = CCUG 21000</name>
    <dbReference type="NCBI Taxonomy" id="1226750"/>
    <lineage>
        <taxon>Bacteria</taxon>
        <taxon>Bacillati</taxon>
        <taxon>Actinomycetota</taxon>
        <taxon>Actinomycetes</taxon>
        <taxon>Mycobacteriales</taxon>
        <taxon>Mycobacteriaceae</taxon>
        <taxon>Mycolicibacterium</taxon>
    </lineage>
</organism>
<evidence type="ECO:0000256" key="7">
    <source>
        <dbReference type="ARBA" id="ARBA00022840"/>
    </source>
</evidence>
<comment type="subcellular location">
    <subcellularLocation>
        <location evidence="1">Cell membrane</location>
        <topology evidence="1">Single-pass membrane protein</topology>
    </subcellularLocation>
</comment>
<evidence type="ECO:0000313" key="11">
    <source>
        <dbReference type="EMBL" id="KAB7751866.1"/>
    </source>
</evidence>
<reference evidence="11 12" key="1">
    <citation type="submission" date="2012-10" db="EMBL/GenBank/DDBJ databases">
        <title>The draft sequence of the Mycobacterium pheli genome.</title>
        <authorList>
            <person name="Pettersson B.M.F."/>
            <person name="Das S."/>
            <person name="Dasgupta S."/>
            <person name="Bhattacharya A."/>
            <person name="Kirsebom L.A."/>
        </authorList>
    </citation>
    <scope>NUCLEOTIDE SEQUENCE [LARGE SCALE GENOMIC DNA]</scope>
    <source>
        <strain evidence="11 12">CCUG 21000</strain>
    </source>
</reference>
<evidence type="ECO:0000313" key="12">
    <source>
        <dbReference type="Proteomes" id="UP000325690"/>
    </source>
</evidence>
<keyword evidence="4 10" id="KW-0812">Transmembrane</keyword>
<keyword evidence="9 10" id="KW-0472">Membrane</keyword>